<gene>
    <name evidence="15" type="ORF">BEMITA_LOCUS772</name>
</gene>
<feature type="domain" description="C2H2-type" evidence="14">
    <location>
        <begin position="273"/>
        <end position="300"/>
    </location>
</feature>
<feature type="region of interest" description="Disordered" evidence="13">
    <location>
        <begin position="1"/>
        <end position="28"/>
    </location>
</feature>
<keyword evidence="6" id="KW-0862">Zinc</keyword>
<feature type="domain" description="C2H2-type" evidence="14">
    <location>
        <begin position="213"/>
        <end position="240"/>
    </location>
</feature>
<reference evidence="15" key="1">
    <citation type="submission" date="2021-12" db="EMBL/GenBank/DDBJ databases">
        <authorList>
            <person name="King R."/>
        </authorList>
    </citation>
    <scope>NUCLEOTIDE SEQUENCE</scope>
</reference>
<evidence type="ECO:0000256" key="6">
    <source>
        <dbReference type="ARBA" id="ARBA00022833"/>
    </source>
</evidence>
<evidence type="ECO:0000256" key="13">
    <source>
        <dbReference type="SAM" id="MobiDB-lite"/>
    </source>
</evidence>
<feature type="domain" description="C2H2-type" evidence="14">
    <location>
        <begin position="242"/>
        <end position="271"/>
    </location>
</feature>
<dbReference type="FunFam" id="3.30.160.60:FF:000256">
    <property type="entry name" value="PLAG1 like zinc finger 2"/>
    <property type="match status" value="1"/>
</dbReference>
<feature type="domain" description="C2H2-type" evidence="14">
    <location>
        <begin position="337"/>
        <end position="365"/>
    </location>
</feature>
<dbReference type="GO" id="GO:0003677">
    <property type="term" value="F:DNA binding"/>
    <property type="evidence" value="ECO:0007669"/>
    <property type="project" value="UniProtKB-KW"/>
</dbReference>
<feature type="domain" description="C2H2-type" evidence="14">
    <location>
        <begin position="309"/>
        <end position="336"/>
    </location>
</feature>
<keyword evidence="3" id="KW-0479">Metal-binding</keyword>
<dbReference type="GO" id="GO:0005634">
    <property type="term" value="C:nucleus"/>
    <property type="evidence" value="ECO:0007669"/>
    <property type="project" value="UniProtKB-SubCell"/>
</dbReference>
<evidence type="ECO:0000256" key="5">
    <source>
        <dbReference type="ARBA" id="ARBA00022771"/>
    </source>
</evidence>
<dbReference type="GO" id="GO:0008270">
    <property type="term" value="F:zinc ion binding"/>
    <property type="evidence" value="ECO:0007669"/>
    <property type="project" value="UniProtKB-KW"/>
</dbReference>
<name>A0A9P0EXK9_BEMTA</name>
<evidence type="ECO:0000256" key="7">
    <source>
        <dbReference type="ARBA" id="ARBA00023015"/>
    </source>
</evidence>
<dbReference type="AlphaFoldDB" id="A0A9P0EXK9"/>
<evidence type="ECO:0000313" key="16">
    <source>
        <dbReference type="Proteomes" id="UP001152759"/>
    </source>
</evidence>
<dbReference type="SMART" id="SM00355">
    <property type="entry name" value="ZnF_C2H2"/>
    <property type="match status" value="7"/>
</dbReference>
<evidence type="ECO:0000259" key="14">
    <source>
        <dbReference type="PROSITE" id="PS50157"/>
    </source>
</evidence>
<evidence type="ECO:0000256" key="10">
    <source>
        <dbReference type="ARBA" id="ARBA00023163"/>
    </source>
</evidence>
<dbReference type="InterPro" id="IPR036236">
    <property type="entry name" value="Znf_C2H2_sf"/>
</dbReference>
<feature type="compositionally biased region" description="Basic residues" evidence="13">
    <location>
        <begin position="357"/>
        <end position="371"/>
    </location>
</feature>
<feature type="region of interest" description="Disordered" evidence="13">
    <location>
        <begin position="357"/>
        <end position="380"/>
    </location>
</feature>
<sequence>MGSEFPTKLSPSFEDETPPGADGRQESVRAADSRCSMCHLPVVSTYEGSLSVGSACTCCTPPIASTSAIQHPSPLARRHKKKASEKAGGSGHSKRQLFKEEIASTSSQITPQVTLSTIPVESHPQSILDQPGTSQLPLIDDRPSTSSAALSELPLSNVCSICLKSFTSPGKLAQHMYAHSGEKPFVCDHCFKAFSSKFKLVRHVLIHSDLRQYHCSHCERTFHRKDHLKNHAKIHSPVKRRLKCDREGCGKEYSSPLSFKKHTAVHAAEEGNLECKICSQVFSTKEEIVFHLKVHAGSRSAKTPADRKYQCSYCERSFFTAKDVRRHLVVHTGKRDFLCQFCPQRFGRKDHLTRHIRKSHCNSSKSKKHRRGDRDRHKPADSILESFSASRAQKLPSSFSQPTASASASNQSHAFLETESLKSPIPSTRTLASSLEQSKSMLGTFPSSQVPTSAYEPIPSSSEMILKSETEFIDINLDPELSSAESSRVPPTSAESLAMEENSSLYSSVEPLWHKPQGHYSSENILNQPSSSTMLPDLVYNPHASAYPASYDENSTKIEPLSPYSSSFEAVSTKHEPSSPYSPFESSDIKMDPEFSSNSNLAHFMDLIPPENIHELEAYQSQQQQHHHHQHPQQHYDPSSIEMSTSVPSGEQQFSEEATTLPRDLLQYPLNTELINTLLQTNLQDDSSATLPTFNQAFQQQQQQPPS</sequence>
<comment type="similarity">
    <text evidence="2">Belongs to the krueppel C2H2-type zinc-finger protein family.</text>
</comment>
<comment type="subcellular location">
    <subcellularLocation>
        <location evidence="1">Nucleus</location>
    </subcellularLocation>
</comment>
<feature type="region of interest" description="Disordered" evidence="13">
    <location>
        <begin position="392"/>
        <end position="412"/>
    </location>
</feature>
<dbReference type="PROSITE" id="PS50157">
    <property type="entry name" value="ZINC_FINGER_C2H2_2"/>
    <property type="match status" value="7"/>
</dbReference>
<dbReference type="FunFam" id="3.30.160.60:FF:001289">
    <property type="entry name" value="Zinc finger protein 574"/>
    <property type="match status" value="1"/>
</dbReference>
<keyword evidence="11" id="KW-0539">Nucleus</keyword>
<dbReference type="PANTHER" id="PTHR24394:SF44">
    <property type="entry name" value="ZINC FINGER PROTEIN 271-LIKE"/>
    <property type="match status" value="1"/>
</dbReference>
<feature type="region of interest" description="Disordered" evidence="13">
    <location>
        <begin position="619"/>
        <end position="657"/>
    </location>
</feature>
<evidence type="ECO:0000256" key="12">
    <source>
        <dbReference type="PROSITE-ProRule" id="PRU00042"/>
    </source>
</evidence>
<evidence type="ECO:0000313" key="15">
    <source>
        <dbReference type="EMBL" id="CAH0381087.1"/>
    </source>
</evidence>
<keyword evidence="9" id="KW-0010">Activator</keyword>
<keyword evidence="5 12" id="KW-0863">Zinc-finger</keyword>
<feature type="compositionally biased region" description="Polar residues" evidence="13">
    <location>
        <begin position="688"/>
        <end position="698"/>
    </location>
</feature>
<proteinExistence type="inferred from homology"/>
<evidence type="ECO:0000256" key="8">
    <source>
        <dbReference type="ARBA" id="ARBA00023125"/>
    </source>
</evidence>
<keyword evidence="7" id="KW-0805">Transcription regulation</keyword>
<keyword evidence="8" id="KW-0238">DNA-binding</keyword>
<keyword evidence="10" id="KW-0804">Transcription</keyword>
<dbReference type="KEGG" id="btab:109041281"/>
<evidence type="ECO:0000256" key="3">
    <source>
        <dbReference type="ARBA" id="ARBA00022723"/>
    </source>
</evidence>
<dbReference type="Proteomes" id="UP001152759">
    <property type="component" value="Chromosome 1"/>
</dbReference>
<evidence type="ECO:0000256" key="11">
    <source>
        <dbReference type="ARBA" id="ARBA00023242"/>
    </source>
</evidence>
<dbReference type="FunFam" id="3.30.160.60:FF:000231">
    <property type="entry name" value="PLAG1 like zinc finger 2"/>
    <property type="match status" value="1"/>
</dbReference>
<dbReference type="InterPro" id="IPR013087">
    <property type="entry name" value="Znf_C2H2_type"/>
</dbReference>
<feature type="compositionally biased region" description="Polar residues" evidence="13">
    <location>
        <begin position="641"/>
        <end position="657"/>
    </location>
</feature>
<evidence type="ECO:0000256" key="4">
    <source>
        <dbReference type="ARBA" id="ARBA00022737"/>
    </source>
</evidence>
<feature type="domain" description="C2H2-type" evidence="14">
    <location>
        <begin position="185"/>
        <end position="212"/>
    </location>
</feature>
<dbReference type="GO" id="GO:0010557">
    <property type="term" value="P:positive regulation of macromolecule biosynthetic process"/>
    <property type="evidence" value="ECO:0007669"/>
    <property type="project" value="UniProtKB-ARBA"/>
</dbReference>
<feature type="region of interest" description="Disordered" evidence="13">
    <location>
        <begin position="688"/>
        <end position="707"/>
    </location>
</feature>
<dbReference type="PROSITE" id="PS00028">
    <property type="entry name" value="ZINC_FINGER_C2H2_1"/>
    <property type="match status" value="7"/>
</dbReference>
<keyword evidence="16" id="KW-1185">Reference proteome</keyword>
<keyword evidence="4" id="KW-0677">Repeat</keyword>
<evidence type="ECO:0000256" key="1">
    <source>
        <dbReference type="ARBA" id="ARBA00004123"/>
    </source>
</evidence>
<dbReference type="Pfam" id="PF00096">
    <property type="entry name" value="zf-C2H2"/>
    <property type="match status" value="4"/>
</dbReference>
<feature type="region of interest" description="Disordered" evidence="13">
    <location>
        <begin position="67"/>
        <end position="95"/>
    </location>
</feature>
<evidence type="ECO:0000256" key="2">
    <source>
        <dbReference type="ARBA" id="ARBA00006991"/>
    </source>
</evidence>
<accession>A0A9P0EXK9</accession>
<protein>
    <recommendedName>
        <fullName evidence="14">C2H2-type domain-containing protein</fullName>
    </recommendedName>
</protein>
<feature type="domain" description="C2H2-type" evidence="14">
    <location>
        <begin position="157"/>
        <end position="184"/>
    </location>
</feature>
<dbReference type="PANTHER" id="PTHR24394">
    <property type="entry name" value="ZINC FINGER PROTEIN"/>
    <property type="match status" value="1"/>
</dbReference>
<evidence type="ECO:0000256" key="9">
    <source>
        <dbReference type="ARBA" id="ARBA00023159"/>
    </source>
</evidence>
<dbReference type="SUPFAM" id="SSF57667">
    <property type="entry name" value="beta-beta-alpha zinc fingers"/>
    <property type="match status" value="4"/>
</dbReference>
<dbReference type="GO" id="GO:0000981">
    <property type="term" value="F:DNA-binding transcription factor activity, RNA polymerase II-specific"/>
    <property type="evidence" value="ECO:0007669"/>
    <property type="project" value="TreeGrafter"/>
</dbReference>
<dbReference type="EMBL" id="OU963862">
    <property type="protein sequence ID" value="CAH0381087.1"/>
    <property type="molecule type" value="Genomic_DNA"/>
</dbReference>
<dbReference type="Gene3D" id="3.30.160.60">
    <property type="entry name" value="Classic Zinc Finger"/>
    <property type="match status" value="6"/>
</dbReference>
<organism evidence="15 16">
    <name type="scientific">Bemisia tabaci</name>
    <name type="common">Sweetpotato whitefly</name>
    <name type="synonym">Aleurodes tabaci</name>
    <dbReference type="NCBI Taxonomy" id="7038"/>
    <lineage>
        <taxon>Eukaryota</taxon>
        <taxon>Metazoa</taxon>
        <taxon>Ecdysozoa</taxon>
        <taxon>Arthropoda</taxon>
        <taxon>Hexapoda</taxon>
        <taxon>Insecta</taxon>
        <taxon>Pterygota</taxon>
        <taxon>Neoptera</taxon>
        <taxon>Paraneoptera</taxon>
        <taxon>Hemiptera</taxon>
        <taxon>Sternorrhyncha</taxon>
        <taxon>Aleyrodoidea</taxon>
        <taxon>Aleyrodidae</taxon>
        <taxon>Aleyrodinae</taxon>
        <taxon>Bemisia</taxon>
    </lineage>
</organism>